<keyword evidence="1" id="KW-0472">Membrane</keyword>
<dbReference type="Proteomes" id="UP000095009">
    <property type="component" value="Unassembled WGS sequence"/>
</dbReference>
<feature type="transmembrane region" description="Helical" evidence="1">
    <location>
        <begin position="99"/>
        <end position="122"/>
    </location>
</feature>
<proteinExistence type="predicted"/>
<dbReference type="OrthoDB" id="4083643at2759"/>
<keyword evidence="3" id="KW-1185">Reference proteome</keyword>
<protein>
    <recommendedName>
        <fullName evidence="4">Mitofilin</fullName>
    </recommendedName>
</protein>
<keyword evidence="1" id="KW-1133">Transmembrane helix</keyword>
<organism evidence="2 3">
    <name type="scientific">Nadsonia fulvescens var. elongata DSM 6958</name>
    <dbReference type="NCBI Taxonomy" id="857566"/>
    <lineage>
        <taxon>Eukaryota</taxon>
        <taxon>Fungi</taxon>
        <taxon>Dikarya</taxon>
        <taxon>Ascomycota</taxon>
        <taxon>Saccharomycotina</taxon>
        <taxon>Dipodascomycetes</taxon>
        <taxon>Dipodascales</taxon>
        <taxon>Dipodascales incertae sedis</taxon>
        <taxon>Nadsonia</taxon>
    </lineage>
</organism>
<evidence type="ECO:0000313" key="3">
    <source>
        <dbReference type="Proteomes" id="UP000095009"/>
    </source>
</evidence>
<accession>A0A1E3PKB0</accession>
<evidence type="ECO:0000256" key="1">
    <source>
        <dbReference type="SAM" id="Phobius"/>
    </source>
</evidence>
<name>A0A1E3PKB0_9ASCO</name>
<reference evidence="2 3" key="1">
    <citation type="journal article" date="2016" name="Proc. Natl. Acad. Sci. U.S.A.">
        <title>Comparative genomics of biotechnologically important yeasts.</title>
        <authorList>
            <person name="Riley R."/>
            <person name="Haridas S."/>
            <person name="Wolfe K.H."/>
            <person name="Lopes M.R."/>
            <person name="Hittinger C.T."/>
            <person name="Goeker M."/>
            <person name="Salamov A.A."/>
            <person name="Wisecaver J.H."/>
            <person name="Long T.M."/>
            <person name="Calvey C.H."/>
            <person name="Aerts A.L."/>
            <person name="Barry K.W."/>
            <person name="Choi C."/>
            <person name="Clum A."/>
            <person name="Coughlan A.Y."/>
            <person name="Deshpande S."/>
            <person name="Douglass A.P."/>
            <person name="Hanson S.J."/>
            <person name="Klenk H.-P."/>
            <person name="LaButti K.M."/>
            <person name="Lapidus A."/>
            <person name="Lindquist E.A."/>
            <person name="Lipzen A.M."/>
            <person name="Meier-Kolthoff J.P."/>
            <person name="Ohm R.A."/>
            <person name="Otillar R.P."/>
            <person name="Pangilinan J.L."/>
            <person name="Peng Y."/>
            <person name="Rokas A."/>
            <person name="Rosa C.A."/>
            <person name="Scheuner C."/>
            <person name="Sibirny A.A."/>
            <person name="Slot J.C."/>
            <person name="Stielow J.B."/>
            <person name="Sun H."/>
            <person name="Kurtzman C.P."/>
            <person name="Blackwell M."/>
            <person name="Grigoriev I.V."/>
            <person name="Jeffries T.W."/>
        </authorList>
    </citation>
    <scope>NUCLEOTIDE SEQUENCE [LARGE SCALE GENOMIC DNA]</scope>
    <source>
        <strain evidence="2 3">DSM 6958</strain>
    </source>
</reference>
<evidence type="ECO:0000313" key="2">
    <source>
        <dbReference type="EMBL" id="ODQ65382.1"/>
    </source>
</evidence>
<evidence type="ECO:0008006" key="4">
    <source>
        <dbReference type="Google" id="ProtNLM"/>
    </source>
</evidence>
<dbReference type="EMBL" id="KV454410">
    <property type="protein sequence ID" value="ODQ65382.1"/>
    <property type="molecule type" value="Genomic_DNA"/>
</dbReference>
<keyword evidence="1" id="KW-0812">Transmembrane</keyword>
<gene>
    <name evidence="2" type="ORF">NADFUDRAFT_42660</name>
</gene>
<dbReference type="AlphaFoldDB" id="A0A1E3PKB0"/>
<sequence>MSHSNRWVHHVWALSHKMPKVSLPTQNCLSHKQIFSNTRVALRQGYMSFSHSISSGDSHENTISSIGQNSLQIPTATNTFQTTNNENNSQHKPFPKRKFSVYVAGALLLVSGTYGILGYFTMNRYDVIERPNESMRNIFLKYFPLSEFFLDFLEEKYYKDNQMSYYQKQGLKGLNAKSTAHNNCPISFMSSVKGDDKPDYVYSYDEHETQGQKLYMKEEARRQDQQRSEKSVSDSLLHGRFFSMATGEANAKQKKYLPLILLPDDTNLEVNKLTMHLNDLITNFINNASIGPESTELPDYTKGSITKIINDLEVLALQARDTGNFSQVFKQASDSFKPLANNSHSVINDDVFIIRTKQDIANHILLVENSLVEYVNTKR</sequence>